<dbReference type="HOGENOM" id="CLU_2867944_0_0_1"/>
<reference evidence="1 2" key="1">
    <citation type="journal article" date="2011" name="Genome Biol.">
        <title>Comparative genome sequence analysis underscores mycoparasitism as the ancestral life style of Trichoderma.</title>
        <authorList>
            <person name="Kubicek C.P."/>
            <person name="Herrera-Estrella A."/>
            <person name="Seidl-Seiboth V."/>
            <person name="Martinez D.A."/>
            <person name="Druzhinina I.S."/>
            <person name="Thon M."/>
            <person name="Zeilinger S."/>
            <person name="Casas-Flores S."/>
            <person name="Horwitz B.A."/>
            <person name="Mukherjee P.K."/>
            <person name="Mukherjee M."/>
            <person name="Kredics L."/>
            <person name="Alcaraz L.D."/>
            <person name="Aerts A."/>
            <person name="Antal Z."/>
            <person name="Atanasova L."/>
            <person name="Cervantes-Badillo M.G."/>
            <person name="Challacombe J."/>
            <person name="Chertkov O."/>
            <person name="McCluskey K."/>
            <person name="Coulpier F."/>
            <person name="Deshpande N."/>
            <person name="von Doehren H."/>
            <person name="Ebbole D.J."/>
            <person name="Esquivel-Naranjo E.U."/>
            <person name="Fekete E."/>
            <person name="Flipphi M."/>
            <person name="Glaser F."/>
            <person name="Gomez-Rodriguez E.Y."/>
            <person name="Gruber S."/>
            <person name="Han C."/>
            <person name="Henrissat B."/>
            <person name="Hermosa R."/>
            <person name="Hernandez-Onate M."/>
            <person name="Karaffa L."/>
            <person name="Kosti I."/>
            <person name="Le Crom S."/>
            <person name="Lindquist E."/>
            <person name="Lucas S."/>
            <person name="Luebeck M."/>
            <person name="Luebeck P.S."/>
            <person name="Margeot A."/>
            <person name="Metz B."/>
            <person name="Misra M."/>
            <person name="Nevalainen H."/>
            <person name="Omann M."/>
            <person name="Packer N."/>
            <person name="Perrone G."/>
            <person name="Uresti-Rivera E.E."/>
            <person name="Salamov A."/>
            <person name="Schmoll M."/>
            <person name="Seiboth B."/>
            <person name="Shapiro H."/>
            <person name="Sukno S."/>
            <person name="Tamayo-Ramos J.A."/>
            <person name="Tisch D."/>
            <person name="Wiest A."/>
            <person name="Wilkinson H.H."/>
            <person name="Zhang M."/>
            <person name="Coutinho P.M."/>
            <person name="Kenerley C.M."/>
            <person name="Monte E."/>
            <person name="Baker S.E."/>
            <person name="Grigoriev I.V."/>
        </authorList>
    </citation>
    <scope>NUCLEOTIDE SEQUENCE [LARGE SCALE GENOMIC DNA]</scope>
    <source>
        <strain evidence="2">ATCC 20476 / IMI 206040</strain>
    </source>
</reference>
<dbReference type="EMBL" id="ABDG02000018">
    <property type="protein sequence ID" value="EHK48719.1"/>
    <property type="molecule type" value="Genomic_DNA"/>
</dbReference>
<organism evidence="1 2">
    <name type="scientific">Hypocrea atroviridis (strain ATCC 20476 / IMI 206040)</name>
    <name type="common">Trichoderma atroviride</name>
    <dbReference type="NCBI Taxonomy" id="452589"/>
    <lineage>
        <taxon>Eukaryota</taxon>
        <taxon>Fungi</taxon>
        <taxon>Dikarya</taxon>
        <taxon>Ascomycota</taxon>
        <taxon>Pezizomycotina</taxon>
        <taxon>Sordariomycetes</taxon>
        <taxon>Hypocreomycetidae</taxon>
        <taxon>Hypocreales</taxon>
        <taxon>Hypocreaceae</taxon>
        <taxon>Trichoderma</taxon>
    </lineage>
</organism>
<evidence type="ECO:0000313" key="2">
    <source>
        <dbReference type="Proteomes" id="UP000005426"/>
    </source>
</evidence>
<proteinExistence type="predicted"/>
<protein>
    <submittedName>
        <fullName evidence="1">Uncharacterized protein</fullName>
    </submittedName>
</protein>
<accession>G9NLF6</accession>
<keyword evidence="2" id="KW-1185">Reference proteome</keyword>
<comment type="caution">
    <text evidence="1">The sequence shown here is derived from an EMBL/GenBank/DDBJ whole genome shotgun (WGS) entry which is preliminary data.</text>
</comment>
<name>G9NLF6_HYPAI</name>
<dbReference type="AlphaFoldDB" id="G9NLF6"/>
<gene>
    <name evidence="1" type="ORF">TRIATDRAFT_298086</name>
</gene>
<dbReference type="Proteomes" id="UP000005426">
    <property type="component" value="Unassembled WGS sequence"/>
</dbReference>
<sequence length="64" mass="7164">MTMGLLQRLSRPGLGILLRGEQPHDDGKTERGDRVCLTGAGRYKQITGWFLMEIFGVYGGPQWV</sequence>
<evidence type="ECO:0000313" key="1">
    <source>
        <dbReference type="EMBL" id="EHK48719.1"/>
    </source>
</evidence>